<dbReference type="Pfam" id="PF12697">
    <property type="entry name" value="Abhydrolase_6"/>
    <property type="match status" value="1"/>
</dbReference>
<dbReference type="SUPFAM" id="SSF53474">
    <property type="entry name" value="alpha/beta-Hydrolases"/>
    <property type="match status" value="1"/>
</dbReference>
<sequence>MAKPSIVIVPGSFATHGAYQPIVDKLRTKGYPALEVFLPSTQKRIGLEPATMDEDAKKIRAVVDALIAQNKEVVVVCHSYGGVPTTQALAGAQVKRIVYLTAIAPKVGESQADAMAGPVIEAILASAVNGYLHSDPAQLAYAAGNDFDSWESAYECVQLLPHHSAVSFTNPVTGAGYEKNPVSYIFTEIDLVVSPELQEKYIKNIEEAKGEKIDVIRKPWGHCPNWSKPEELVEVLIGEAEK</sequence>
<dbReference type="Proteomes" id="UP001280581">
    <property type="component" value="Unassembled WGS sequence"/>
</dbReference>
<dbReference type="Gene3D" id="3.40.50.1820">
    <property type="entry name" value="alpha/beta hydrolase"/>
    <property type="match status" value="1"/>
</dbReference>
<proteinExistence type="predicted"/>
<dbReference type="EMBL" id="WVTA01000003">
    <property type="protein sequence ID" value="KAK3214826.1"/>
    <property type="molecule type" value="Genomic_DNA"/>
</dbReference>
<dbReference type="InterPro" id="IPR000073">
    <property type="entry name" value="AB_hydrolase_1"/>
</dbReference>
<dbReference type="InterPro" id="IPR052897">
    <property type="entry name" value="Sec-Metab_Biosynth_Hydrolase"/>
</dbReference>
<evidence type="ECO:0000259" key="1">
    <source>
        <dbReference type="Pfam" id="PF12697"/>
    </source>
</evidence>
<comment type="caution">
    <text evidence="2">The sequence shown here is derived from an EMBL/GenBank/DDBJ whole genome shotgun (WGS) entry which is preliminary data.</text>
</comment>
<accession>A0AAN6M669</accession>
<protein>
    <recommendedName>
        <fullName evidence="1">AB hydrolase-1 domain-containing protein</fullName>
    </recommendedName>
</protein>
<reference evidence="2 3" key="1">
    <citation type="submission" date="2021-02" db="EMBL/GenBank/DDBJ databases">
        <title>Genome assembly of Pseudopithomyces chartarum.</title>
        <authorList>
            <person name="Jauregui R."/>
            <person name="Singh J."/>
            <person name="Voisey C."/>
        </authorList>
    </citation>
    <scope>NUCLEOTIDE SEQUENCE [LARGE SCALE GENOMIC DNA]</scope>
    <source>
        <strain evidence="2 3">AGR01</strain>
    </source>
</reference>
<evidence type="ECO:0000313" key="3">
    <source>
        <dbReference type="Proteomes" id="UP001280581"/>
    </source>
</evidence>
<dbReference type="InterPro" id="IPR029058">
    <property type="entry name" value="AB_hydrolase_fold"/>
</dbReference>
<dbReference type="PANTHER" id="PTHR37017:SF13">
    <property type="entry name" value="AB HYDROLASE-1 DOMAIN-CONTAINING PROTEIN"/>
    <property type="match status" value="1"/>
</dbReference>
<dbReference type="PANTHER" id="PTHR37017">
    <property type="entry name" value="AB HYDROLASE-1 DOMAIN-CONTAINING PROTEIN-RELATED"/>
    <property type="match status" value="1"/>
</dbReference>
<dbReference type="AlphaFoldDB" id="A0AAN6M669"/>
<gene>
    <name evidence="2" type="ORF">GRF29_19g1375352</name>
</gene>
<organism evidence="2 3">
    <name type="scientific">Pseudopithomyces chartarum</name>
    <dbReference type="NCBI Taxonomy" id="1892770"/>
    <lineage>
        <taxon>Eukaryota</taxon>
        <taxon>Fungi</taxon>
        <taxon>Dikarya</taxon>
        <taxon>Ascomycota</taxon>
        <taxon>Pezizomycotina</taxon>
        <taxon>Dothideomycetes</taxon>
        <taxon>Pleosporomycetidae</taxon>
        <taxon>Pleosporales</taxon>
        <taxon>Massarineae</taxon>
        <taxon>Didymosphaeriaceae</taxon>
        <taxon>Pseudopithomyces</taxon>
    </lineage>
</organism>
<feature type="domain" description="AB hydrolase-1" evidence="1">
    <location>
        <begin position="6"/>
        <end position="234"/>
    </location>
</feature>
<name>A0AAN6M669_9PLEO</name>
<keyword evidence="3" id="KW-1185">Reference proteome</keyword>
<evidence type="ECO:0000313" key="2">
    <source>
        <dbReference type="EMBL" id="KAK3214826.1"/>
    </source>
</evidence>